<keyword evidence="1" id="KW-0472">Membrane</keyword>
<dbReference type="EMBL" id="JARKHS020002537">
    <property type="protein sequence ID" value="KAK8786673.1"/>
    <property type="molecule type" value="Genomic_DNA"/>
</dbReference>
<evidence type="ECO:0000313" key="3">
    <source>
        <dbReference type="Proteomes" id="UP001321473"/>
    </source>
</evidence>
<organism evidence="2 3">
    <name type="scientific">Amblyomma americanum</name>
    <name type="common">Lone star tick</name>
    <dbReference type="NCBI Taxonomy" id="6943"/>
    <lineage>
        <taxon>Eukaryota</taxon>
        <taxon>Metazoa</taxon>
        <taxon>Ecdysozoa</taxon>
        <taxon>Arthropoda</taxon>
        <taxon>Chelicerata</taxon>
        <taxon>Arachnida</taxon>
        <taxon>Acari</taxon>
        <taxon>Parasitiformes</taxon>
        <taxon>Ixodida</taxon>
        <taxon>Ixodoidea</taxon>
        <taxon>Ixodidae</taxon>
        <taxon>Amblyomminae</taxon>
        <taxon>Amblyomma</taxon>
    </lineage>
</organism>
<keyword evidence="3" id="KW-1185">Reference proteome</keyword>
<accession>A0AAQ4FIR9</accession>
<dbReference type="SUPFAM" id="SSF63737">
    <property type="entry name" value="Leukotriene A4 hydrolase N-terminal domain"/>
    <property type="match status" value="1"/>
</dbReference>
<gene>
    <name evidence="2" type="ORF">V5799_023558</name>
</gene>
<name>A0AAQ4FIR9_AMBAM</name>
<reference evidence="2 3" key="1">
    <citation type="journal article" date="2023" name="Arcadia Sci">
        <title>De novo assembly of a long-read Amblyomma americanum tick genome.</title>
        <authorList>
            <person name="Chou S."/>
            <person name="Poskanzer K.E."/>
            <person name="Rollins M."/>
            <person name="Thuy-Boun P.S."/>
        </authorList>
    </citation>
    <scope>NUCLEOTIDE SEQUENCE [LARGE SCALE GENOMIC DNA]</scope>
    <source>
        <strain evidence="2">F_SG_1</strain>
        <tissue evidence="2">Salivary glands</tissue>
    </source>
</reference>
<evidence type="ECO:0000256" key="1">
    <source>
        <dbReference type="SAM" id="Phobius"/>
    </source>
</evidence>
<evidence type="ECO:0000313" key="2">
    <source>
        <dbReference type="EMBL" id="KAK8786673.1"/>
    </source>
</evidence>
<protein>
    <submittedName>
        <fullName evidence="2">Uncharacterized protein</fullName>
    </submittedName>
</protein>
<dbReference type="Proteomes" id="UP001321473">
    <property type="component" value="Unassembled WGS sequence"/>
</dbReference>
<proteinExistence type="predicted"/>
<feature type="transmembrane region" description="Helical" evidence="1">
    <location>
        <begin position="12"/>
        <end position="30"/>
    </location>
</feature>
<sequence length="141" mass="15607">MGRVDRLTNGVVIGTVTTAVVIILVIFIATERRVFIQHQLFPPSMGEPVPAPALDVLSPQPWSVIDRQAYLSHSIVAPSANSRHHPRRLPRHLVPVHYELELQPQLEGKPKQVDTFRGRVVIRVNCTAGGHALALVTVIRP</sequence>
<keyword evidence="1" id="KW-0812">Transmembrane</keyword>
<dbReference type="AlphaFoldDB" id="A0AAQ4FIR9"/>
<keyword evidence="1" id="KW-1133">Transmembrane helix</keyword>
<dbReference type="Gene3D" id="2.60.40.1730">
    <property type="entry name" value="tricorn interacting facor f3 domain"/>
    <property type="match status" value="1"/>
</dbReference>
<dbReference type="InterPro" id="IPR042097">
    <property type="entry name" value="Aminopeptidase_N-like_N_sf"/>
</dbReference>
<comment type="caution">
    <text evidence="2">The sequence shown here is derived from an EMBL/GenBank/DDBJ whole genome shotgun (WGS) entry which is preliminary data.</text>
</comment>